<evidence type="ECO:0000256" key="1">
    <source>
        <dbReference type="SAM" id="SignalP"/>
    </source>
</evidence>
<dbReference type="OrthoDB" id="5062850at2759"/>
<protein>
    <submittedName>
        <fullName evidence="2">Uncharacterized protein</fullName>
    </submittedName>
</protein>
<sequence>MQITASLILWTAAQVSRVLSDYYTMSVFLQLPRELRDLIYEYYFYVDGGYTHDFASNKLRRTGGDPVQLTLTYVCRQVVDETRELPLRLNPIYFTTFHSEDTEVQAALLEANHKEINKRKVCLVNESASALFSNKDVEILKKEFPQFTPIVDGWLSQGQFQIFGQVFVNCGEAPSLWHDFVAFTLDRLSQSPDFAKKAKARSRFRPPYEGNQAFDLNSARPEPWNILDAEEVERLSIITNVNYGFPFTAERTKHAYSAAQVAVRFLRSIPTTTCGMIRKIALLEDRESVAMPASHGRGFIKFCQAHPKLKIERSVSLWKALFPVAPGMVSIYQRGVQRHMDEGLLDFDRCPAGRMTKAVCMWIAEALLLPTLGMPKDAFTLILDGGPTPDHTSRVVSSVIQRDLAWQTALDISYTRGLLPKPSWLDRRTCIGYMYEGLPDAMHKLSKESSLIRTNFDFNMPRFDIDSPSQDLEKLLEDHRGWTMQEWERGWRTHDPARFQTQAPLPPWHILRWNGVIM</sequence>
<reference evidence="2 3" key="1">
    <citation type="journal article" date="2010" name="Genome Biol.">
        <title>A first genome assembly of the barley fungal pathogen Pyrenophora teres f. teres.</title>
        <authorList>
            <person name="Ellwood S.R."/>
            <person name="Liu Z."/>
            <person name="Syme R.A."/>
            <person name="Lai Z."/>
            <person name="Hane J.K."/>
            <person name="Keiper F."/>
            <person name="Moffat C.S."/>
            <person name="Oliver R.P."/>
            <person name="Friesen T.L."/>
        </authorList>
    </citation>
    <scope>NUCLEOTIDE SEQUENCE [LARGE SCALE GENOMIC DNA]</scope>
    <source>
        <strain evidence="2 3">0-1</strain>
    </source>
</reference>
<gene>
    <name evidence="2" type="ORF">PTT_16901</name>
</gene>
<feature type="chain" id="PRO_5003181759" evidence="1">
    <location>
        <begin position="21"/>
        <end position="518"/>
    </location>
</feature>
<proteinExistence type="predicted"/>
<dbReference type="HOGENOM" id="CLU_038958_0_0_1"/>
<dbReference type="KEGG" id="pte:PTT_16901"/>
<keyword evidence="3" id="KW-1185">Reference proteome</keyword>
<dbReference type="Proteomes" id="UP000001067">
    <property type="component" value="Unassembled WGS sequence"/>
</dbReference>
<dbReference type="PANTHER" id="PTHR42085:SF1">
    <property type="entry name" value="F-BOX DOMAIN-CONTAINING PROTEIN"/>
    <property type="match status" value="1"/>
</dbReference>
<feature type="signal peptide" evidence="1">
    <location>
        <begin position="1"/>
        <end position="20"/>
    </location>
</feature>
<dbReference type="eggNOG" id="ENOG502SNVZ">
    <property type="taxonomic scope" value="Eukaryota"/>
</dbReference>
<dbReference type="AlphaFoldDB" id="E3S389"/>
<dbReference type="InterPro" id="IPR038883">
    <property type="entry name" value="AN11006-like"/>
</dbReference>
<name>E3S389_PYRTT</name>
<keyword evidence="1" id="KW-0732">Signal</keyword>
<organism evidence="3">
    <name type="scientific">Pyrenophora teres f. teres (strain 0-1)</name>
    <name type="common">Barley net blotch fungus</name>
    <name type="synonym">Drechslera teres f. teres</name>
    <dbReference type="NCBI Taxonomy" id="861557"/>
    <lineage>
        <taxon>Eukaryota</taxon>
        <taxon>Fungi</taxon>
        <taxon>Dikarya</taxon>
        <taxon>Ascomycota</taxon>
        <taxon>Pezizomycotina</taxon>
        <taxon>Dothideomycetes</taxon>
        <taxon>Pleosporomycetidae</taxon>
        <taxon>Pleosporales</taxon>
        <taxon>Pleosporineae</taxon>
        <taxon>Pleosporaceae</taxon>
        <taxon>Pyrenophora</taxon>
    </lineage>
</organism>
<dbReference type="EMBL" id="GL536928">
    <property type="protein sequence ID" value="EFQ87576.1"/>
    <property type="molecule type" value="Genomic_DNA"/>
</dbReference>
<dbReference type="PANTHER" id="PTHR42085">
    <property type="entry name" value="F-BOX DOMAIN-CONTAINING PROTEIN"/>
    <property type="match status" value="1"/>
</dbReference>
<evidence type="ECO:0000313" key="2">
    <source>
        <dbReference type="EMBL" id="EFQ87576.1"/>
    </source>
</evidence>
<accession>E3S389</accession>
<evidence type="ECO:0000313" key="3">
    <source>
        <dbReference type="Proteomes" id="UP000001067"/>
    </source>
</evidence>